<feature type="transmembrane region" description="Helical" evidence="10">
    <location>
        <begin position="15"/>
        <end position="41"/>
    </location>
</feature>
<evidence type="ECO:0000313" key="14">
    <source>
        <dbReference type="Proteomes" id="UP000019473"/>
    </source>
</evidence>
<dbReference type="SMART" id="SM00382">
    <property type="entry name" value="AAA"/>
    <property type="match status" value="1"/>
</dbReference>
<evidence type="ECO:0000256" key="10">
    <source>
        <dbReference type="SAM" id="Phobius"/>
    </source>
</evidence>
<dbReference type="SUPFAM" id="SSF90123">
    <property type="entry name" value="ABC transporter transmembrane region"/>
    <property type="match status" value="1"/>
</dbReference>
<evidence type="ECO:0000256" key="7">
    <source>
        <dbReference type="ARBA" id="ARBA00023136"/>
    </source>
</evidence>
<keyword evidence="6 10" id="KW-1133">Transmembrane helix</keyword>
<evidence type="ECO:0000256" key="9">
    <source>
        <dbReference type="SAM" id="MobiDB-lite"/>
    </source>
</evidence>
<dbReference type="GO" id="GO:0140359">
    <property type="term" value="F:ABC-type transporter activity"/>
    <property type="evidence" value="ECO:0007669"/>
    <property type="project" value="InterPro"/>
</dbReference>
<dbReference type="InterPro" id="IPR039421">
    <property type="entry name" value="Type_1_exporter"/>
</dbReference>
<dbReference type="InterPro" id="IPR017871">
    <property type="entry name" value="ABC_transporter-like_CS"/>
</dbReference>
<comment type="subcellular location">
    <subcellularLocation>
        <location evidence="1">Membrane</location>
        <topology evidence="1">Multi-pass membrane protein</topology>
    </subcellularLocation>
</comment>
<dbReference type="InterPro" id="IPR036640">
    <property type="entry name" value="ABC1_TM_sf"/>
</dbReference>
<dbReference type="Gene3D" id="1.20.1560.10">
    <property type="entry name" value="ABC transporter type 1, transmembrane domain"/>
    <property type="match status" value="1"/>
</dbReference>
<dbReference type="AlphaFoldDB" id="W9VPD2"/>
<dbReference type="InterPro" id="IPR011527">
    <property type="entry name" value="ABC1_TM_dom"/>
</dbReference>
<evidence type="ECO:0000256" key="8">
    <source>
        <dbReference type="ARBA" id="ARBA00024363"/>
    </source>
</evidence>
<reference evidence="13 14" key="1">
    <citation type="submission" date="2013-03" db="EMBL/GenBank/DDBJ databases">
        <title>The Genome Sequence of Cladophialophora yegresii CBS 114405.</title>
        <authorList>
            <consortium name="The Broad Institute Genomics Platform"/>
            <person name="Cuomo C."/>
            <person name="de Hoog S."/>
            <person name="Gorbushina A."/>
            <person name="Walker B."/>
            <person name="Young S.K."/>
            <person name="Zeng Q."/>
            <person name="Gargeya S."/>
            <person name="Fitzgerald M."/>
            <person name="Haas B."/>
            <person name="Abouelleil A."/>
            <person name="Allen A.W."/>
            <person name="Alvarado L."/>
            <person name="Arachchi H.M."/>
            <person name="Berlin A.M."/>
            <person name="Chapman S.B."/>
            <person name="Gainer-Dewar J."/>
            <person name="Goldberg J."/>
            <person name="Griggs A."/>
            <person name="Gujja S."/>
            <person name="Hansen M."/>
            <person name="Howarth C."/>
            <person name="Imamovic A."/>
            <person name="Ireland A."/>
            <person name="Larimer J."/>
            <person name="McCowan C."/>
            <person name="Murphy C."/>
            <person name="Pearson M."/>
            <person name="Poon T.W."/>
            <person name="Priest M."/>
            <person name="Roberts A."/>
            <person name="Saif S."/>
            <person name="Shea T."/>
            <person name="Sisk P."/>
            <person name="Sykes S."/>
            <person name="Wortman J."/>
            <person name="Nusbaum C."/>
            <person name="Birren B."/>
        </authorList>
    </citation>
    <scope>NUCLEOTIDE SEQUENCE [LARGE SCALE GENOMIC DNA]</scope>
    <source>
        <strain evidence="13 14">CBS 114405</strain>
    </source>
</reference>
<feature type="compositionally biased region" description="Polar residues" evidence="9">
    <location>
        <begin position="1080"/>
        <end position="1097"/>
    </location>
</feature>
<evidence type="ECO:0000256" key="3">
    <source>
        <dbReference type="ARBA" id="ARBA00022692"/>
    </source>
</evidence>
<dbReference type="GO" id="GO:0016020">
    <property type="term" value="C:membrane"/>
    <property type="evidence" value="ECO:0007669"/>
    <property type="project" value="UniProtKB-SubCell"/>
</dbReference>
<dbReference type="eggNOG" id="KOG0056">
    <property type="taxonomic scope" value="Eukaryota"/>
</dbReference>
<feature type="compositionally biased region" description="Low complexity" evidence="9">
    <location>
        <begin position="916"/>
        <end position="929"/>
    </location>
</feature>
<keyword evidence="2" id="KW-0813">Transport</keyword>
<feature type="transmembrane region" description="Helical" evidence="10">
    <location>
        <begin position="242"/>
        <end position="269"/>
    </location>
</feature>
<keyword evidence="7 10" id="KW-0472">Membrane</keyword>
<dbReference type="PROSITE" id="PS50929">
    <property type="entry name" value="ABC_TM1F"/>
    <property type="match status" value="1"/>
</dbReference>
<dbReference type="GO" id="GO:0016887">
    <property type="term" value="F:ATP hydrolysis activity"/>
    <property type="evidence" value="ECO:0007669"/>
    <property type="project" value="InterPro"/>
</dbReference>
<feature type="compositionally biased region" description="Basic and acidic residues" evidence="9">
    <location>
        <begin position="857"/>
        <end position="875"/>
    </location>
</feature>
<feature type="transmembrane region" description="Helical" evidence="10">
    <location>
        <begin position="143"/>
        <end position="167"/>
    </location>
</feature>
<evidence type="ECO:0000259" key="12">
    <source>
        <dbReference type="PROSITE" id="PS50929"/>
    </source>
</evidence>
<accession>W9VPD2</accession>
<feature type="compositionally biased region" description="Polar residues" evidence="9">
    <location>
        <begin position="888"/>
        <end position="905"/>
    </location>
</feature>
<dbReference type="Gene3D" id="3.40.50.300">
    <property type="entry name" value="P-loop containing nucleotide triphosphate hydrolases"/>
    <property type="match status" value="1"/>
</dbReference>
<feature type="domain" description="ABC transporter" evidence="11">
    <location>
        <begin position="559"/>
        <end position="793"/>
    </location>
</feature>
<evidence type="ECO:0008006" key="15">
    <source>
        <dbReference type="Google" id="ProtNLM"/>
    </source>
</evidence>
<dbReference type="GeneID" id="19182516"/>
<evidence type="ECO:0000256" key="2">
    <source>
        <dbReference type="ARBA" id="ARBA00022448"/>
    </source>
</evidence>
<feature type="region of interest" description="Disordered" evidence="9">
    <location>
        <begin position="177"/>
        <end position="204"/>
    </location>
</feature>
<dbReference type="HOGENOM" id="CLU_000604_6_0_1"/>
<comment type="caution">
    <text evidence="13">The sequence shown here is derived from an EMBL/GenBank/DDBJ whole genome shotgun (WGS) entry which is preliminary data.</text>
</comment>
<feature type="region of interest" description="Disordered" evidence="9">
    <location>
        <begin position="1045"/>
        <end position="1153"/>
    </location>
</feature>
<feature type="transmembrane region" description="Helical" evidence="10">
    <location>
        <begin position="116"/>
        <end position="137"/>
    </location>
</feature>
<dbReference type="STRING" id="1182544.W9VPD2"/>
<dbReference type="InterPro" id="IPR003439">
    <property type="entry name" value="ABC_transporter-like_ATP-bd"/>
</dbReference>
<keyword evidence="5" id="KW-0067">ATP-binding</keyword>
<dbReference type="PROSITE" id="PS50893">
    <property type="entry name" value="ABC_TRANSPORTER_2"/>
    <property type="match status" value="1"/>
</dbReference>
<dbReference type="VEuPathDB" id="FungiDB:A1O7_07945"/>
<feature type="compositionally biased region" description="Basic and acidic residues" evidence="9">
    <location>
        <begin position="931"/>
        <end position="945"/>
    </location>
</feature>
<comment type="similarity">
    <text evidence="8">Belongs to the ABC transporter superfamily. ABCB family. Heavy Metal importer (TC 3.A.1.210) subfamily.</text>
</comment>
<evidence type="ECO:0000259" key="11">
    <source>
        <dbReference type="PROSITE" id="PS50893"/>
    </source>
</evidence>
<feature type="transmembrane region" description="Helical" evidence="10">
    <location>
        <begin position="86"/>
        <end position="104"/>
    </location>
</feature>
<dbReference type="OrthoDB" id="6500128at2759"/>
<protein>
    <recommendedName>
        <fullName evidence="15">ATPase</fullName>
    </recommendedName>
</protein>
<organism evidence="13 14">
    <name type="scientific">Cladophialophora yegresii CBS 114405</name>
    <dbReference type="NCBI Taxonomy" id="1182544"/>
    <lineage>
        <taxon>Eukaryota</taxon>
        <taxon>Fungi</taxon>
        <taxon>Dikarya</taxon>
        <taxon>Ascomycota</taxon>
        <taxon>Pezizomycotina</taxon>
        <taxon>Eurotiomycetes</taxon>
        <taxon>Chaetothyriomycetidae</taxon>
        <taxon>Chaetothyriales</taxon>
        <taxon>Herpotrichiellaceae</taxon>
        <taxon>Cladophialophora</taxon>
    </lineage>
</organism>
<dbReference type="Pfam" id="PF00664">
    <property type="entry name" value="ABC_membrane"/>
    <property type="match status" value="1"/>
</dbReference>
<proteinExistence type="inferred from homology"/>
<feature type="domain" description="ABC transmembrane type-1" evidence="12">
    <location>
        <begin position="256"/>
        <end position="525"/>
    </location>
</feature>
<evidence type="ECO:0000313" key="13">
    <source>
        <dbReference type="EMBL" id="EXJ57597.1"/>
    </source>
</evidence>
<sequence length="1153" mass="127166">MIPDNTSETIVLSRVFQILTVGASALFFAIASIYSSVLALPSTKVGGGRLRKAQLSLTLFAGVISTVEAVIDLKKSDRSKISDPNAVYMLFLTLVYVILSIGLVDDNAVASYPHHGAWAILLIGQGTILILSIPGASSKDDLLFAHGLLQGLQLAVTLILLASSLFIRNLQRKRNTGTEDETRPLLADEASPAGPTVNNEVKEPDDDEVDRLRIRSRPFWQYVSSFKVFVPYMYPKSPNLQLYFFGMCICSAWSRVVIVALPLTLGALVDRSGDLVPWKQITIFVLLKFLTSSAGVPLIETWLSCRLNIDLTLGLQRHCYDHIMNLSADFHDNKKSPVIWQVMNQGQDVIDLFHDMLFEFVPQLVDLVSAAVVLSYLFGPYMTFIVATTAILFYWLTFKALITKRSLRRSWLDAYHDQYYQMSESTLNWSTVCYFGRIPYELRQYREKGDVTRSTMLMWWSWEFWTRGLRNIVPCATFAAACAVAALQIAHGQLNIGDFVILITYWSQLASPLSSIAGELSRLTEMLVNAEKLVVILEKTPQVQDQPVARPFTFLEGAVEFEKVSFSYDGKRQVTKGITFRASPGTTIALVGQTGGGKSTILRLLFRFYDVDQGRILVDGQDIRHVKMESYRKHIAMVPQSPVVFNMSILDNVRYPDIDCTDEEAIDACKAAALHDKIMSFTKGYQEKVGERGTKLSGGELQRLAIARAILKKADFLLLDEATSAVDSITEKNIQASIRQLCAGKTAFIIAHRLSTILHADHILVIRDGQIVEAGSHETLIKHDGAYNELWRSQLRLQADERTCSRSRSPPKSKSKVLINDLNSSGEETQTLVKSLSRSSKDGRPSGGGDSETSSTYEKDTKACDESHVNADGRGRKLSQRLAGALNKSMSRSKSPKKGQSSDSGLNPDAPTFRLSPSKSPKKAGSSEPALKPDVRTFKPRRYQDGHNSTSLSEEAPSMPEGSLECAVGDPPERMGSTTAANNENNFNPCLVQAVFPLKRKWTGHGRGTLDSNGGSEIYGVTDVPPDADDAQSDSLEALVDRIDKKQIKSAPGHIRRRQTASEPFPESVNEEDDSEGSSRDGNTIHSAKYSRLQQMLQGRAVSAVERKPVQAQGSGKKSADENEPRAPVNTAATSPGVLTPKSNQKFSGNMLA</sequence>
<keyword evidence="4" id="KW-0547">Nucleotide-binding</keyword>
<dbReference type="InterPro" id="IPR003593">
    <property type="entry name" value="AAA+_ATPase"/>
</dbReference>
<keyword evidence="14" id="KW-1185">Reference proteome</keyword>
<dbReference type="Proteomes" id="UP000019473">
    <property type="component" value="Unassembled WGS sequence"/>
</dbReference>
<dbReference type="PROSITE" id="PS00211">
    <property type="entry name" value="ABC_TRANSPORTER_1"/>
    <property type="match status" value="1"/>
</dbReference>
<feature type="region of interest" description="Disordered" evidence="9">
    <location>
        <begin position="800"/>
        <end position="973"/>
    </location>
</feature>
<name>W9VPD2_9EURO</name>
<evidence type="ECO:0000256" key="5">
    <source>
        <dbReference type="ARBA" id="ARBA00022840"/>
    </source>
</evidence>
<dbReference type="CDD" id="cd18583">
    <property type="entry name" value="ABC_6TM_HMT1"/>
    <property type="match status" value="1"/>
</dbReference>
<gene>
    <name evidence="13" type="ORF">A1O7_07945</name>
</gene>
<dbReference type="RefSeq" id="XP_007760131.1">
    <property type="nucleotide sequence ID" value="XM_007761941.1"/>
</dbReference>
<feature type="transmembrane region" description="Helical" evidence="10">
    <location>
        <begin position="384"/>
        <end position="402"/>
    </location>
</feature>
<dbReference type="PANTHER" id="PTHR24221">
    <property type="entry name" value="ATP-BINDING CASSETTE SUB-FAMILY B"/>
    <property type="match status" value="1"/>
</dbReference>
<feature type="transmembrane region" description="Helical" evidence="10">
    <location>
        <begin position="53"/>
        <end position="71"/>
    </location>
</feature>
<feature type="compositionally biased region" description="Polar residues" evidence="9">
    <location>
        <begin position="1141"/>
        <end position="1153"/>
    </location>
</feature>
<dbReference type="SUPFAM" id="SSF52540">
    <property type="entry name" value="P-loop containing nucleoside triphosphate hydrolases"/>
    <property type="match status" value="1"/>
</dbReference>
<evidence type="ECO:0000256" key="4">
    <source>
        <dbReference type="ARBA" id="ARBA00022741"/>
    </source>
</evidence>
<dbReference type="EMBL" id="AMGW01000005">
    <property type="protein sequence ID" value="EXJ57597.1"/>
    <property type="molecule type" value="Genomic_DNA"/>
</dbReference>
<feature type="compositionally biased region" description="Polar residues" evidence="9">
    <location>
        <begin position="821"/>
        <end position="838"/>
    </location>
</feature>
<dbReference type="GO" id="GO:0005524">
    <property type="term" value="F:ATP binding"/>
    <property type="evidence" value="ECO:0007669"/>
    <property type="project" value="UniProtKB-KW"/>
</dbReference>
<evidence type="ECO:0000256" key="6">
    <source>
        <dbReference type="ARBA" id="ARBA00022989"/>
    </source>
</evidence>
<evidence type="ECO:0000256" key="1">
    <source>
        <dbReference type="ARBA" id="ARBA00004141"/>
    </source>
</evidence>
<dbReference type="FunFam" id="3.40.50.300:FF:000287">
    <property type="entry name" value="Multidrug ABC transporter ATP-binding protein"/>
    <property type="match status" value="1"/>
</dbReference>
<dbReference type="Pfam" id="PF00005">
    <property type="entry name" value="ABC_tran"/>
    <property type="match status" value="1"/>
</dbReference>
<dbReference type="PANTHER" id="PTHR24221:SF503">
    <property type="entry name" value="MITOCHONDRIAL POTASSIUM CHANNEL ATP-BINDING SUBUNIT"/>
    <property type="match status" value="1"/>
</dbReference>
<keyword evidence="3 10" id="KW-0812">Transmembrane</keyword>
<dbReference type="InterPro" id="IPR027417">
    <property type="entry name" value="P-loop_NTPase"/>
</dbReference>